<dbReference type="Pfam" id="PF15786">
    <property type="entry name" value="PET117"/>
    <property type="match status" value="1"/>
</dbReference>
<keyword evidence="3" id="KW-0809">Transit peptide</keyword>
<dbReference type="EMBL" id="KQ459586">
    <property type="protein sequence ID" value="KPI97840.1"/>
    <property type="molecule type" value="Genomic_DNA"/>
</dbReference>
<comment type="similarity">
    <text evidence="2">Belongs to the PET117 family.</text>
</comment>
<dbReference type="InterPro" id="IPR031568">
    <property type="entry name" value="Pet117"/>
</dbReference>
<keyword evidence="4" id="KW-0496">Mitochondrion</keyword>
<keyword evidence="5" id="KW-1133">Transmembrane helix</keyword>
<reference evidence="6 7" key="1">
    <citation type="journal article" date="2015" name="Nat. Commun.">
        <title>Outbred genome sequencing and CRISPR/Cas9 gene editing in butterflies.</title>
        <authorList>
            <person name="Li X."/>
            <person name="Fan D."/>
            <person name="Zhang W."/>
            <person name="Liu G."/>
            <person name="Zhang L."/>
            <person name="Zhao L."/>
            <person name="Fang X."/>
            <person name="Chen L."/>
            <person name="Dong Y."/>
            <person name="Chen Y."/>
            <person name="Ding Y."/>
            <person name="Zhao R."/>
            <person name="Feng M."/>
            <person name="Zhu Y."/>
            <person name="Feng Y."/>
            <person name="Jiang X."/>
            <person name="Zhu D."/>
            <person name="Xiang H."/>
            <person name="Feng X."/>
            <person name="Li S."/>
            <person name="Wang J."/>
            <person name="Zhang G."/>
            <person name="Kronforst M.R."/>
            <person name="Wang W."/>
        </authorList>
    </citation>
    <scope>NUCLEOTIDE SEQUENCE [LARGE SCALE GENOMIC DNA]</scope>
    <source>
        <strain evidence="6">Ya'a_city_454_Px</strain>
        <tissue evidence="6">Whole body</tissue>
    </source>
</reference>
<evidence type="ECO:0000256" key="1">
    <source>
        <dbReference type="ARBA" id="ARBA00004173"/>
    </source>
</evidence>
<evidence type="ECO:0000256" key="2">
    <source>
        <dbReference type="ARBA" id="ARBA00008197"/>
    </source>
</evidence>
<dbReference type="PANTHER" id="PTHR28163">
    <property type="entry name" value="PROTEIN PET117 HOMOLOG, MITOCHONDRIAL"/>
    <property type="match status" value="1"/>
</dbReference>
<name>A0A194Q356_PAPXU</name>
<dbReference type="STRING" id="66420.A0A194Q356"/>
<comment type="subcellular location">
    <subcellularLocation>
        <location evidence="1">Mitochondrion</location>
    </subcellularLocation>
</comment>
<dbReference type="GO" id="GO:0005739">
    <property type="term" value="C:mitochondrion"/>
    <property type="evidence" value="ECO:0007669"/>
    <property type="project" value="UniProtKB-SubCell"/>
</dbReference>
<evidence type="ECO:0000256" key="4">
    <source>
        <dbReference type="ARBA" id="ARBA00023128"/>
    </source>
</evidence>
<proteinExistence type="inferred from homology"/>
<organism evidence="6 7">
    <name type="scientific">Papilio xuthus</name>
    <name type="common">Asian swallowtail butterfly</name>
    <dbReference type="NCBI Taxonomy" id="66420"/>
    <lineage>
        <taxon>Eukaryota</taxon>
        <taxon>Metazoa</taxon>
        <taxon>Ecdysozoa</taxon>
        <taxon>Arthropoda</taxon>
        <taxon>Hexapoda</taxon>
        <taxon>Insecta</taxon>
        <taxon>Pterygota</taxon>
        <taxon>Neoptera</taxon>
        <taxon>Endopterygota</taxon>
        <taxon>Lepidoptera</taxon>
        <taxon>Glossata</taxon>
        <taxon>Ditrysia</taxon>
        <taxon>Papilionoidea</taxon>
        <taxon>Papilionidae</taxon>
        <taxon>Papilioninae</taxon>
        <taxon>Papilio</taxon>
    </lineage>
</organism>
<gene>
    <name evidence="6" type="ORF">RR46_10961</name>
</gene>
<feature type="transmembrane region" description="Helical" evidence="5">
    <location>
        <begin position="6"/>
        <end position="26"/>
    </location>
</feature>
<dbReference type="PANTHER" id="PTHR28163:SF1">
    <property type="entry name" value="PROTEIN PET117 HOMOLOG, MITOCHONDRIAL"/>
    <property type="match status" value="1"/>
</dbReference>
<sequence>MSSQTSKLVLGLTCVATGGIITYVHVKQQSDREKMHEGVIRDTERQQRRKIENLYLLQQQNELTKQLKKELKTS</sequence>
<evidence type="ECO:0000256" key="3">
    <source>
        <dbReference type="ARBA" id="ARBA00022946"/>
    </source>
</evidence>
<accession>A0A194Q356</accession>
<evidence type="ECO:0000313" key="6">
    <source>
        <dbReference type="EMBL" id="KPI97840.1"/>
    </source>
</evidence>
<protein>
    <submittedName>
        <fullName evidence="6">Uncharacterized protein</fullName>
    </submittedName>
</protein>
<keyword evidence="7" id="KW-1185">Reference proteome</keyword>
<keyword evidence="5" id="KW-0812">Transmembrane</keyword>
<dbReference type="GO" id="GO:0033617">
    <property type="term" value="P:mitochondrial respiratory chain complex IV assembly"/>
    <property type="evidence" value="ECO:0007669"/>
    <property type="project" value="TreeGrafter"/>
</dbReference>
<dbReference type="AlphaFoldDB" id="A0A194Q356"/>
<evidence type="ECO:0000256" key="5">
    <source>
        <dbReference type="SAM" id="Phobius"/>
    </source>
</evidence>
<keyword evidence="5" id="KW-0472">Membrane</keyword>
<dbReference type="Proteomes" id="UP000053268">
    <property type="component" value="Unassembled WGS sequence"/>
</dbReference>
<evidence type="ECO:0000313" key="7">
    <source>
        <dbReference type="Proteomes" id="UP000053268"/>
    </source>
</evidence>